<feature type="compositionally biased region" description="Low complexity" evidence="1">
    <location>
        <begin position="116"/>
        <end position="134"/>
    </location>
</feature>
<feature type="chain" id="PRO_5023009470" evidence="2">
    <location>
        <begin position="23"/>
        <end position="163"/>
    </location>
</feature>
<sequence length="163" mass="17566">MLERLLLLRAARVLRLLRVALGNPSLYFGGARKIKENAGNRIREMGSVGSEVVGRITDMGEGVGRQVRGEAQDEAPWAAACWHNEVRVGTFAGGSDASPPSHLLLPVSLLWPPLGCSPPDSNNSPRDSPSRLNPKAWRRGTPLLRQLTGAPLQKGALMSSLKD</sequence>
<proteinExistence type="predicted"/>
<feature type="signal peptide" evidence="2">
    <location>
        <begin position="1"/>
        <end position="22"/>
    </location>
</feature>
<gene>
    <name evidence="3" type="ORF">E2C01_038838</name>
</gene>
<evidence type="ECO:0000313" key="4">
    <source>
        <dbReference type="Proteomes" id="UP000324222"/>
    </source>
</evidence>
<evidence type="ECO:0000313" key="3">
    <source>
        <dbReference type="EMBL" id="MPC45153.1"/>
    </source>
</evidence>
<evidence type="ECO:0000256" key="2">
    <source>
        <dbReference type="SAM" id="SignalP"/>
    </source>
</evidence>
<dbReference type="AlphaFoldDB" id="A0A5B7FJ38"/>
<reference evidence="3 4" key="1">
    <citation type="submission" date="2019-05" db="EMBL/GenBank/DDBJ databases">
        <title>Another draft genome of Portunus trituberculatus and its Hox gene families provides insights of decapod evolution.</title>
        <authorList>
            <person name="Jeong J.-H."/>
            <person name="Song I."/>
            <person name="Kim S."/>
            <person name="Choi T."/>
            <person name="Kim D."/>
            <person name="Ryu S."/>
            <person name="Kim W."/>
        </authorList>
    </citation>
    <scope>NUCLEOTIDE SEQUENCE [LARGE SCALE GENOMIC DNA]</scope>
    <source>
        <tissue evidence="3">Muscle</tissue>
    </source>
</reference>
<feature type="region of interest" description="Disordered" evidence="1">
    <location>
        <begin position="116"/>
        <end position="142"/>
    </location>
</feature>
<organism evidence="3 4">
    <name type="scientific">Portunus trituberculatus</name>
    <name type="common">Swimming crab</name>
    <name type="synonym">Neptunus trituberculatus</name>
    <dbReference type="NCBI Taxonomy" id="210409"/>
    <lineage>
        <taxon>Eukaryota</taxon>
        <taxon>Metazoa</taxon>
        <taxon>Ecdysozoa</taxon>
        <taxon>Arthropoda</taxon>
        <taxon>Crustacea</taxon>
        <taxon>Multicrustacea</taxon>
        <taxon>Malacostraca</taxon>
        <taxon>Eumalacostraca</taxon>
        <taxon>Eucarida</taxon>
        <taxon>Decapoda</taxon>
        <taxon>Pleocyemata</taxon>
        <taxon>Brachyura</taxon>
        <taxon>Eubrachyura</taxon>
        <taxon>Portunoidea</taxon>
        <taxon>Portunidae</taxon>
        <taxon>Portuninae</taxon>
        <taxon>Portunus</taxon>
    </lineage>
</organism>
<dbReference type="EMBL" id="VSRR010006593">
    <property type="protein sequence ID" value="MPC45153.1"/>
    <property type="molecule type" value="Genomic_DNA"/>
</dbReference>
<keyword evidence="4" id="KW-1185">Reference proteome</keyword>
<name>A0A5B7FJ38_PORTR</name>
<keyword evidence="2" id="KW-0732">Signal</keyword>
<accession>A0A5B7FJ38</accession>
<dbReference type="Proteomes" id="UP000324222">
    <property type="component" value="Unassembled WGS sequence"/>
</dbReference>
<comment type="caution">
    <text evidence="3">The sequence shown here is derived from an EMBL/GenBank/DDBJ whole genome shotgun (WGS) entry which is preliminary data.</text>
</comment>
<protein>
    <submittedName>
        <fullName evidence="3">Uncharacterized protein</fullName>
    </submittedName>
</protein>
<evidence type="ECO:0000256" key="1">
    <source>
        <dbReference type="SAM" id="MobiDB-lite"/>
    </source>
</evidence>